<dbReference type="Gene3D" id="3.40.50.970">
    <property type="match status" value="2"/>
</dbReference>
<name>A0A323UA80_RHOPL</name>
<dbReference type="Proteomes" id="UP000248134">
    <property type="component" value="Unassembled WGS sequence"/>
</dbReference>
<dbReference type="InterPro" id="IPR012000">
    <property type="entry name" value="Thiamin_PyroP_enz_cen_dom"/>
</dbReference>
<dbReference type="GO" id="GO:0030976">
    <property type="term" value="F:thiamine pyrophosphate binding"/>
    <property type="evidence" value="ECO:0007669"/>
    <property type="project" value="InterPro"/>
</dbReference>
<comment type="similarity">
    <text evidence="1 3">Belongs to the TPP enzyme family.</text>
</comment>
<evidence type="ECO:0000259" key="4">
    <source>
        <dbReference type="Pfam" id="PF00205"/>
    </source>
</evidence>
<dbReference type="SUPFAM" id="SSF52467">
    <property type="entry name" value="DHS-like NAD/FAD-binding domain"/>
    <property type="match status" value="1"/>
</dbReference>
<dbReference type="GO" id="GO:0009097">
    <property type="term" value="P:isoleucine biosynthetic process"/>
    <property type="evidence" value="ECO:0007669"/>
    <property type="project" value="TreeGrafter"/>
</dbReference>
<dbReference type="GO" id="GO:0050660">
    <property type="term" value="F:flavin adenine dinucleotide binding"/>
    <property type="evidence" value="ECO:0007669"/>
    <property type="project" value="TreeGrafter"/>
</dbReference>
<feature type="domain" description="Thiamine pyrophosphate enzyme central" evidence="4">
    <location>
        <begin position="196"/>
        <end position="327"/>
    </location>
</feature>
<dbReference type="GO" id="GO:0009099">
    <property type="term" value="P:L-valine biosynthetic process"/>
    <property type="evidence" value="ECO:0007669"/>
    <property type="project" value="TreeGrafter"/>
</dbReference>
<dbReference type="Gene3D" id="3.40.50.1220">
    <property type="entry name" value="TPP-binding domain"/>
    <property type="match status" value="1"/>
</dbReference>
<sequence length="600" mass="64189">MKLSDYVIDFLARRGVTHVFGISGGAAVHMFDSAQRHPDVTPIFPQHEQAAAIAADGYARATGKLGVAITTSGPGATNLLTGVCCAYYDSVPTLMITGQVATHRLKGKNQIRQLGFQETDVTSIFASVTKYAVQISDPATIRYHLEKAYHLAFEGRPGSVLIDLPDDLQRTEIDPDALPGFTPEPPAGPTNLDAEIAALLPLIARAKRPVLILGGGLATPRIGSMLDQLVDRLGMPVLTTWAATDLIAADHPLRVGPFGVYGPRLGNFTVQNADLILCLGSRLSQNVTGGILPSFAREATIVMVDASRGEMDKFDDRGIRIATRIAARLDDFVPKLLAAIEAAPPRDAWLSTIAHWRSTLPDDRPGPAPDNAGFVDAYDFIDELSAAAPADELLYVDTGGNLTWTCNGFRIQRGQRLISDWNNTAMGYALAASIGAAVQAKGGVTCIIGDGGLMLSLGELALLKRHELPVRLMLFNNHGHGIQKQTLETWLDGHYVGVDAPSGLSFVDFRKVAEAMDLPVVTISRSADIAGQLSDVYARRGPVFCNVEINPAQKLYPVLKFGAPLESQLPSIDDDLIKREMLIAPFVPGTAPKHSGGAGV</sequence>
<evidence type="ECO:0000256" key="3">
    <source>
        <dbReference type="RuleBase" id="RU362132"/>
    </source>
</evidence>
<dbReference type="CDD" id="cd07035">
    <property type="entry name" value="TPP_PYR_POX_like"/>
    <property type="match status" value="1"/>
</dbReference>
<dbReference type="Pfam" id="PF00205">
    <property type="entry name" value="TPP_enzyme_M"/>
    <property type="match status" value="1"/>
</dbReference>
<dbReference type="OrthoDB" id="4494979at2"/>
<dbReference type="InterPro" id="IPR012001">
    <property type="entry name" value="Thiamin_PyroP_enz_TPP-bd_dom"/>
</dbReference>
<dbReference type="SUPFAM" id="SSF52518">
    <property type="entry name" value="Thiamin diphosphate-binding fold (THDP-binding)"/>
    <property type="match status" value="2"/>
</dbReference>
<keyword evidence="2 3" id="KW-0786">Thiamine pyrophosphate</keyword>
<dbReference type="CDD" id="cd00568">
    <property type="entry name" value="TPP_enzymes"/>
    <property type="match status" value="1"/>
</dbReference>
<dbReference type="InterPro" id="IPR011766">
    <property type="entry name" value="TPP_enzyme_TPP-bd"/>
</dbReference>
<accession>A0A323UA80</accession>
<dbReference type="PANTHER" id="PTHR18968">
    <property type="entry name" value="THIAMINE PYROPHOSPHATE ENZYMES"/>
    <property type="match status" value="1"/>
</dbReference>
<dbReference type="GO" id="GO:0005948">
    <property type="term" value="C:acetolactate synthase complex"/>
    <property type="evidence" value="ECO:0007669"/>
    <property type="project" value="TreeGrafter"/>
</dbReference>
<dbReference type="Pfam" id="PF02776">
    <property type="entry name" value="TPP_enzyme_N"/>
    <property type="match status" value="1"/>
</dbReference>
<feature type="domain" description="Thiamine pyrophosphate enzyme N-terminal TPP-binding" evidence="6">
    <location>
        <begin position="1"/>
        <end position="121"/>
    </location>
</feature>
<dbReference type="GO" id="GO:0003984">
    <property type="term" value="F:acetolactate synthase activity"/>
    <property type="evidence" value="ECO:0007669"/>
    <property type="project" value="TreeGrafter"/>
</dbReference>
<dbReference type="EMBL" id="QKQS01000038">
    <property type="protein sequence ID" value="PZA09281.1"/>
    <property type="molecule type" value="Genomic_DNA"/>
</dbReference>
<proteinExistence type="inferred from homology"/>
<dbReference type="InterPro" id="IPR029061">
    <property type="entry name" value="THDP-binding"/>
</dbReference>
<feature type="domain" description="Thiamine pyrophosphate enzyme TPP-binding" evidence="5">
    <location>
        <begin position="397"/>
        <end position="547"/>
    </location>
</feature>
<dbReference type="FunFam" id="3.40.50.970:FF:000007">
    <property type="entry name" value="Acetolactate synthase"/>
    <property type="match status" value="1"/>
</dbReference>
<evidence type="ECO:0000259" key="6">
    <source>
        <dbReference type="Pfam" id="PF02776"/>
    </source>
</evidence>
<protein>
    <submittedName>
        <fullName evidence="7">Thiamine pyrophosphate-binding protein</fullName>
    </submittedName>
</protein>
<evidence type="ECO:0000256" key="1">
    <source>
        <dbReference type="ARBA" id="ARBA00007812"/>
    </source>
</evidence>
<dbReference type="PANTHER" id="PTHR18968:SF142">
    <property type="entry name" value="ACETOLACTATE SYNTHASE"/>
    <property type="match status" value="1"/>
</dbReference>
<evidence type="ECO:0000313" key="7">
    <source>
        <dbReference type="EMBL" id="PZA09281.1"/>
    </source>
</evidence>
<organism evidence="7 8">
    <name type="scientific">Rhodopseudomonas palustris</name>
    <dbReference type="NCBI Taxonomy" id="1076"/>
    <lineage>
        <taxon>Bacteria</taxon>
        <taxon>Pseudomonadati</taxon>
        <taxon>Pseudomonadota</taxon>
        <taxon>Alphaproteobacteria</taxon>
        <taxon>Hyphomicrobiales</taxon>
        <taxon>Nitrobacteraceae</taxon>
        <taxon>Rhodopseudomonas</taxon>
    </lineage>
</organism>
<dbReference type="AlphaFoldDB" id="A0A323UA80"/>
<evidence type="ECO:0000256" key="2">
    <source>
        <dbReference type="ARBA" id="ARBA00023052"/>
    </source>
</evidence>
<dbReference type="RefSeq" id="WP_110788627.1">
    <property type="nucleotide sequence ID" value="NZ_QKQS01000038.1"/>
</dbReference>
<comment type="caution">
    <text evidence="7">The sequence shown here is derived from an EMBL/GenBank/DDBJ whole genome shotgun (WGS) entry which is preliminary data.</text>
</comment>
<gene>
    <name evidence="7" type="ORF">DNX69_24580</name>
</gene>
<dbReference type="GO" id="GO:0000287">
    <property type="term" value="F:magnesium ion binding"/>
    <property type="evidence" value="ECO:0007669"/>
    <property type="project" value="InterPro"/>
</dbReference>
<dbReference type="Pfam" id="PF02775">
    <property type="entry name" value="TPP_enzyme_C"/>
    <property type="match status" value="1"/>
</dbReference>
<dbReference type="InterPro" id="IPR045229">
    <property type="entry name" value="TPP_enz"/>
</dbReference>
<reference evidence="7 8" key="1">
    <citation type="submission" date="2018-06" db="EMBL/GenBank/DDBJ databases">
        <title>Draft Whole-Genome Sequence of the purple photosynthetic bacterium Rhodospeudomonas palustris XCP.</title>
        <authorList>
            <person name="Rayyan A."/>
            <person name="Meyer T.E."/>
            <person name="Kyndt J.A."/>
        </authorList>
    </citation>
    <scope>NUCLEOTIDE SEQUENCE [LARGE SCALE GENOMIC DNA]</scope>
    <source>
        <strain evidence="7 8">XCP</strain>
    </source>
</reference>
<evidence type="ECO:0000313" key="8">
    <source>
        <dbReference type="Proteomes" id="UP000248134"/>
    </source>
</evidence>
<evidence type="ECO:0000259" key="5">
    <source>
        <dbReference type="Pfam" id="PF02775"/>
    </source>
</evidence>
<dbReference type="InterPro" id="IPR029035">
    <property type="entry name" value="DHS-like_NAD/FAD-binding_dom"/>
</dbReference>